<proteinExistence type="predicted"/>
<evidence type="ECO:0000256" key="1">
    <source>
        <dbReference type="ARBA" id="ARBA00022801"/>
    </source>
</evidence>
<dbReference type="GO" id="GO:0016798">
    <property type="term" value="F:hydrolase activity, acting on glycosyl bonds"/>
    <property type="evidence" value="ECO:0007669"/>
    <property type="project" value="InterPro"/>
</dbReference>
<dbReference type="Pfam" id="PF02018">
    <property type="entry name" value="CBM_4_9"/>
    <property type="match status" value="1"/>
</dbReference>
<dbReference type="Proteomes" id="UP000050360">
    <property type="component" value="Unassembled WGS sequence"/>
</dbReference>
<gene>
    <name evidence="3" type="ORF">MPEBLZ_00775</name>
</gene>
<keyword evidence="1" id="KW-0378">Hydrolase</keyword>
<dbReference type="AlphaFoldDB" id="A0A0P8CMH7"/>
<dbReference type="InterPro" id="IPR003305">
    <property type="entry name" value="CenC_carb-bd"/>
</dbReference>
<evidence type="ECO:0000313" key="3">
    <source>
        <dbReference type="EMBL" id="KPQ44645.1"/>
    </source>
</evidence>
<protein>
    <submittedName>
        <fullName evidence="3">Carbohydrate binding domain protein</fullName>
    </submittedName>
</protein>
<accession>A0A0P8CMH7</accession>
<dbReference type="Gene3D" id="2.60.120.260">
    <property type="entry name" value="Galactose-binding domain-like"/>
    <property type="match status" value="1"/>
</dbReference>
<evidence type="ECO:0000259" key="2">
    <source>
        <dbReference type="Pfam" id="PF02018"/>
    </source>
</evidence>
<name>A0A0P8CMH7_9EURY</name>
<feature type="domain" description="CBM-cenC" evidence="2">
    <location>
        <begin position="2"/>
        <end position="81"/>
    </location>
</feature>
<dbReference type="InterPro" id="IPR008979">
    <property type="entry name" value="Galactose-bd-like_sf"/>
</dbReference>
<evidence type="ECO:0000313" key="4">
    <source>
        <dbReference type="Proteomes" id="UP000050360"/>
    </source>
</evidence>
<comment type="caution">
    <text evidence="3">The sequence shown here is derived from an EMBL/GenBank/DDBJ whole genome shotgun (WGS) entry which is preliminary data.</text>
</comment>
<dbReference type="SUPFAM" id="SSF49785">
    <property type="entry name" value="Galactose-binding domain-like"/>
    <property type="match status" value="1"/>
</dbReference>
<organism evidence="3 4">
    <name type="scientific">Candidatus Methanoperedens nitratireducens</name>
    <dbReference type="NCBI Taxonomy" id="1392998"/>
    <lineage>
        <taxon>Archaea</taxon>
        <taxon>Methanobacteriati</taxon>
        <taxon>Methanobacteriota</taxon>
        <taxon>Stenosarchaea group</taxon>
        <taxon>Methanomicrobia</taxon>
        <taxon>Methanosarcinales</taxon>
        <taxon>ANME-2 cluster</taxon>
        <taxon>Candidatus Methanoperedentaceae</taxon>
        <taxon>Candidatus Methanoperedens</taxon>
    </lineage>
</organism>
<reference evidence="3 4" key="1">
    <citation type="submission" date="2015-09" db="EMBL/GenBank/DDBJ databases">
        <title>A metagenomics-based metabolic model of nitrate-dependent anaerobic oxidation of methane by Methanoperedens-like archaea.</title>
        <authorList>
            <person name="Arshad A."/>
            <person name="Speth D.R."/>
            <person name="De Graaf R.M."/>
            <person name="Op Den Camp H.J."/>
            <person name="Jetten M.S."/>
            <person name="Welte C.U."/>
        </authorList>
    </citation>
    <scope>NUCLEOTIDE SEQUENCE [LARGE SCALE GENOMIC DNA]</scope>
</reference>
<dbReference type="EMBL" id="LKCM01000065">
    <property type="protein sequence ID" value="KPQ44645.1"/>
    <property type="molecule type" value="Genomic_DNA"/>
</dbReference>
<sequence>MQLYQPGVALEPNTRYQLSFAAYSNTGHDIKVRLFKQVTPYTPYGLDYTANLGTNWAVFTTQFNTSGFASNVTDARLQFYLIPFAKAGDNYYIDEVRLEKI</sequence>